<proteinExistence type="predicted"/>
<evidence type="ECO:0000313" key="8">
    <source>
        <dbReference type="EMBL" id="TRY79785.1"/>
    </source>
</evidence>
<evidence type="ECO:0000256" key="1">
    <source>
        <dbReference type="ARBA" id="ARBA00004651"/>
    </source>
</evidence>
<organism evidence="8 9">
    <name type="scientific">Tigriopus californicus</name>
    <name type="common">Marine copepod</name>
    <dbReference type="NCBI Taxonomy" id="6832"/>
    <lineage>
        <taxon>Eukaryota</taxon>
        <taxon>Metazoa</taxon>
        <taxon>Ecdysozoa</taxon>
        <taxon>Arthropoda</taxon>
        <taxon>Crustacea</taxon>
        <taxon>Multicrustacea</taxon>
        <taxon>Hexanauplia</taxon>
        <taxon>Copepoda</taxon>
        <taxon>Harpacticoida</taxon>
        <taxon>Harpacticidae</taxon>
        <taxon>Tigriopus</taxon>
    </lineage>
</organism>
<dbReference type="EMBL" id="VCGU01000002">
    <property type="protein sequence ID" value="TRY79785.1"/>
    <property type="molecule type" value="Genomic_DNA"/>
</dbReference>
<dbReference type="AlphaFoldDB" id="A0A553PQ24"/>
<comment type="caution">
    <text evidence="8">The sequence shown here is derived from an EMBL/GenBank/DDBJ whole genome shotgun (WGS) entry which is preliminary data.</text>
</comment>
<evidence type="ECO:0000256" key="6">
    <source>
        <dbReference type="ARBA" id="ARBA00023170"/>
    </source>
</evidence>
<keyword evidence="9" id="KW-1185">Reference proteome</keyword>
<gene>
    <name evidence="8" type="ORF">TCAL_17053</name>
</gene>
<evidence type="ECO:0000256" key="3">
    <source>
        <dbReference type="ARBA" id="ARBA00022692"/>
    </source>
</evidence>
<keyword evidence="4" id="KW-1133">Transmembrane helix</keyword>
<keyword evidence="5" id="KW-0472">Membrane</keyword>
<dbReference type="Proteomes" id="UP000318571">
    <property type="component" value="Chromosome 6"/>
</dbReference>
<dbReference type="PANTHER" id="PTHR42643">
    <property type="entry name" value="IONOTROPIC RECEPTOR 20A-RELATED"/>
    <property type="match status" value="1"/>
</dbReference>
<dbReference type="GO" id="GO:0005886">
    <property type="term" value="C:plasma membrane"/>
    <property type="evidence" value="ECO:0007669"/>
    <property type="project" value="UniProtKB-SubCell"/>
</dbReference>
<evidence type="ECO:0008006" key="10">
    <source>
        <dbReference type="Google" id="ProtNLM"/>
    </source>
</evidence>
<keyword evidence="3" id="KW-0812">Transmembrane</keyword>
<name>A0A553PQ24_TIGCA</name>
<dbReference type="PANTHER" id="PTHR42643:SF24">
    <property type="entry name" value="IONOTROPIC RECEPTOR 60A"/>
    <property type="match status" value="1"/>
</dbReference>
<evidence type="ECO:0000256" key="5">
    <source>
        <dbReference type="ARBA" id="ARBA00023136"/>
    </source>
</evidence>
<accession>A0A553PQ24</accession>
<reference evidence="8 9" key="1">
    <citation type="journal article" date="2018" name="Nat. Ecol. Evol.">
        <title>Genomic signatures of mitonuclear coevolution across populations of Tigriopus californicus.</title>
        <authorList>
            <person name="Barreto F.S."/>
            <person name="Watson E.T."/>
            <person name="Lima T.G."/>
            <person name="Willett C.S."/>
            <person name="Edmands S."/>
            <person name="Li W."/>
            <person name="Burton R.S."/>
        </authorList>
    </citation>
    <scope>NUCLEOTIDE SEQUENCE [LARGE SCALE GENOMIC DNA]</scope>
    <source>
        <strain evidence="8 9">San Diego</strain>
    </source>
</reference>
<evidence type="ECO:0000256" key="2">
    <source>
        <dbReference type="ARBA" id="ARBA00022475"/>
    </source>
</evidence>
<dbReference type="SUPFAM" id="SSF53850">
    <property type="entry name" value="Periplasmic binding protein-like II"/>
    <property type="match status" value="1"/>
</dbReference>
<keyword evidence="2" id="KW-1003">Cell membrane</keyword>
<dbReference type="InterPro" id="IPR052192">
    <property type="entry name" value="Insect_Ionotropic_Sensory_Rcpt"/>
</dbReference>
<evidence type="ECO:0000256" key="4">
    <source>
        <dbReference type="ARBA" id="ARBA00022989"/>
    </source>
</evidence>
<keyword evidence="7" id="KW-0325">Glycoprotein</keyword>
<comment type="subcellular location">
    <subcellularLocation>
        <location evidence="1">Cell membrane</location>
        <topology evidence="1">Multi-pass membrane protein</topology>
    </subcellularLocation>
</comment>
<sequence>MEGPPIKINLKNKDGVQPFMCTSVHSIPHGYQDMAKAELDYMESMGIAEDSADEPSPWHVHNFCGRLELSYWLFNENHWTTEVGFTLPFGFRGEACAHLLFNQTFKVAQYGLLPNVFPDKSDSSVTGTDVEALKLLAEKYKMHLEFHFGKADTAATTADPNATHPLAKEYQGKFQGVVPGLQFYNNRKLMTLLWSVFALLVVSFYTSNLRTNLIAPNLEPEINSHEDVLKYDMTVHADHLLSFLLQLTVSPAFDEILRRMKDQDKWYHPIESQLLEAHVKKAVLEDGEVYLATAENILYSYLLQDTLGFPHLRISDDSLVNFYMCLRLTKFSPYTPDINKLFIINHEFGLHKSPIAVERDHVKLEVSQR</sequence>
<keyword evidence="6" id="KW-0675">Receptor</keyword>
<protein>
    <recommendedName>
        <fullName evidence="10">Ionotropic glutamate receptor L-glutamate and glycine-binding domain-containing protein</fullName>
    </recommendedName>
</protein>
<evidence type="ECO:0000256" key="7">
    <source>
        <dbReference type="ARBA" id="ARBA00023180"/>
    </source>
</evidence>
<evidence type="ECO:0000313" key="9">
    <source>
        <dbReference type="Proteomes" id="UP000318571"/>
    </source>
</evidence>